<sequence length="99" mass="10259">MEEDSSSSATPDPFAFSNPCSFMLYIVRACAQCLGCQPSSSSSTCATDPDQDQEPGDDGDNGGAVDDSSTDVDGSGVLLNLARRPRPPAASEGRGRQIN</sequence>
<feature type="region of interest" description="Disordered" evidence="1">
    <location>
        <begin position="36"/>
        <end position="99"/>
    </location>
</feature>
<dbReference type="Proteomes" id="UP001327560">
    <property type="component" value="Chromosome 2"/>
</dbReference>
<proteinExistence type="predicted"/>
<evidence type="ECO:0000256" key="1">
    <source>
        <dbReference type="SAM" id="MobiDB-lite"/>
    </source>
</evidence>
<reference evidence="2 3" key="1">
    <citation type="submission" date="2023-10" db="EMBL/GenBank/DDBJ databases">
        <title>Chromosome-scale genome assembly provides insights into flower coloration mechanisms of Canna indica.</title>
        <authorList>
            <person name="Li C."/>
        </authorList>
    </citation>
    <scope>NUCLEOTIDE SEQUENCE [LARGE SCALE GENOMIC DNA]</scope>
    <source>
        <tissue evidence="2">Flower</tissue>
    </source>
</reference>
<gene>
    <name evidence="2" type="ORF">Cni_G05564</name>
</gene>
<dbReference type="EMBL" id="CP136891">
    <property type="protein sequence ID" value="WOK96856.1"/>
    <property type="molecule type" value="Genomic_DNA"/>
</dbReference>
<protein>
    <submittedName>
        <fullName evidence="2">Uncharacterized protein</fullName>
    </submittedName>
</protein>
<dbReference type="AlphaFoldDB" id="A0AAQ3JVH5"/>
<feature type="compositionally biased region" description="Polar residues" evidence="1">
    <location>
        <begin position="37"/>
        <end position="46"/>
    </location>
</feature>
<feature type="compositionally biased region" description="Acidic residues" evidence="1">
    <location>
        <begin position="49"/>
        <end position="60"/>
    </location>
</feature>
<organism evidence="2 3">
    <name type="scientific">Canna indica</name>
    <name type="common">Indian-shot</name>
    <dbReference type="NCBI Taxonomy" id="4628"/>
    <lineage>
        <taxon>Eukaryota</taxon>
        <taxon>Viridiplantae</taxon>
        <taxon>Streptophyta</taxon>
        <taxon>Embryophyta</taxon>
        <taxon>Tracheophyta</taxon>
        <taxon>Spermatophyta</taxon>
        <taxon>Magnoliopsida</taxon>
        <taxon>Liliopsida</taxon>
        <taxon>Zingiberales</taxon>
        <taxon>Cannaceae</taxon>
        <taxon>Canna</taxon>
    </lineage>
</organism>
<evidence type="ECO:0000313" key="2">
    <source>
        <dbReference type="EMBL" id="WOK96856.1"/>
    </source>
</evidence>
<accession>A0AAQ3JVH5</accession>
<feature type="compositionally biased region" description="Low complexity" evidence="1">
    <location>
        <begin position="63"/>
        <end position="77"/>
    </location>
</feature>
<evidence type="ECO:0000313" key="3">
    <source>
        <dbReference type="Proteomes" id="UP001327560"/>
    </source>
</evidence>
<name>A0AAQ3JVH5_9LILI</name>
<keyword evidence="3" id="KW-1185">Reference proteome</keyword>